<comment type="caution">
    <text evidence="4">The sequence shown here is derived from an EMBL/GenBank/DDBJ whole genome shotgun (WGS) entry which is preliminary data.</text>
</comment>
<evidence type="ECO:0000256" key="2">
    <source>
        <dbReference type="ARBA" id="ARBA00022691"/>
    </source>
</evidence>
<dbReference type="PANTHER" id="PTHR35897">
    <property type="entry name" value="METHYLTRANSFERASE AUSD"/>
    <property type="match status" value="1"/>
</dbReference>
<dbReference type="InterPro" id="IPR051654">
    <property type="entry name" value="Meroterpenoid_MTases"/>
</dbReference>
<evidence type="ECO:0000313" key="5">
    <source>
        <dbReference type="Proteomes" id="UP000699042"/>
    </source>
</evidence>
<keyword evidence="4" id="KW-0489">Methyltransferase</keyword>
<keyword evidence="5" id="KW-1185">Reference proteome</keyword>
<keyword evidence="1" id="KW-0808">Transferase</keyword>
<dbReference type="EMBL" id="JAESDN010000001">
    <property type="protein sequence ID" value="KAG7059302.1"/>
    <property type="molecule type" value="Genomic_DNA"/>
</dbReference>
<feature type="compositionally biased region" description="Basic and acidic residues" evidence="3">
    <location>
        <begin position="208"/>
        <end position="217"/>
    </location>
</feature>
<feature type="compositionally biased region" description="Polar residues" evidence="3">
    <location>
        <begin position="21"/>
        <end position="49"/>
    </location>
</feature>
<accession>A0A9P7RJL7</accession>
<sequence>MADEPTPNLPAHRIPTDRDTNSPFWTSPLSRNTQNGSLLNTQRSQKIRSTNTSKKLIVNRKKAWNDCPYPWIGLWLFLKLQLRNNKEFDEAVRRTQRGEKLLDFGWAVGQDLRSLVHAGSPPQSLHGTDLTPSFSPAGKHLFNDPHTPIAFLRANALNPPLHLAEQLLHHNRKPRPALLQPTRPGNLRRLPASSTLGKTKQPNLRPHGGLDGRRGAEGGDAQGPDKGQRLYRHTEARLVAFWTRVAAQHWRRVRVETWVDEVPAFQLRGEEMERCEPVKNLMYSIRFEWGVMTGVRHASRLRKAQSYSPSCALTMRHLQV</sequence>
<feature type="compositionally biased region" description="Polar residues" evidence="3">
    <location>
        <begin position="192"/>
        <end position="202"/>
    </location>
</feature>
<evidence type="ECO:0000256" key="3">
    <source>
        <dbReference type="SAM" id="MobiDB-lite"/>
    </source>
</evidence>
<dbReference type="GO" id="GO:0032259">
    <property type="term" value="P:methylation"/>
    <property type="evidence" value="ECO:0007669"/>
    <property type="project" value="UniProtKB-KW"/>
</dbReference>
<dbReference type="AlphaFoldDB" id="A0A9P7RJL7"/>
<evidence type="ECO:0000256" key="1">
    <source>
        <dbReference type="ARBA" id="ARBA00022679"/>
    </source>
</evidence>
<organism evidence="4 5">
    <name type="scientific">Colletotrichum scovillei</name>
    <dbReference type="NCBI Taxonomy" id="1209932"/>
    <lineage>
        <taxon>Eukaryota</taxon>
        <taxon>Fungi</taxon>
        <taxon>Dikarya</taxon>
        <taxon>Ascomycota</taxon>
        <taxon>Pezizomycotina</taxon>
        <taxon>Sordariomycetes</taxon>
        <taxon>Hypocreomycetidae</taxon>
        <taxon>Glomerellales</taxon>
        <taxon>Glomerellaceae</taxon>
        <taxon>Colletotrichum</taxon>
        <taxon>Colletotrichum acutatum species complex</taxon>
    </lineage>
</organism>
<dbReference type="PANTHER" id="PTHR35897:SF1">
    <property type="entry name" value="METHYLTRANSFERASE AUSD"/>
    <property type="match status" value="1"/>
</dbReference>
<feature type="region of interest" description="Disordered" evidence="3">
    <location>
        <begin position="1"/>
        <end position="49"/>
    </location>
</feature>
<protein>
    <submittedName>
        <fullName evidence="4">Methyltransferase domain-containing protein</fullName>
    </submittedName>
</protein>
<dbReference type="Proteomes" id="UP000699042">
    <property type="component" value="Unassembled WGS sequence"/>
</dbReference>
<feature type="region of interest" description="Disordered" evidence="3">
    <location>
        <begin position="175"/>
        <end position="227"/>
    </location>
</feature>
<evidence type="ECO:0000313" key="4">
    <source>
        <dbReference type="EMBL" id="KAG7059302.1"/>
    </source>
</evidence>
<keyword evidence="2" id="KW-0949">S-adenosyl-L-methionine</keyword>
<proteinExistence type="predicted"/>
<reference evidence="4" key="1">
    <citation type="submission" date="2021-05" db="EMBL/GenBank/DDBJ databases">
        <title>Comparative genomics of three Colletotrichum scovillei strains and genetic complementation revealed genes involved fungal growth and virulence on chili pepper.</title>
        <authorList>
            <person name="Hsieh D.-K."/>
            <person name="Chuang S.-C."/>
            <person name="Chen C.-Y."/>
            <person name="Chao Y.-T."/>
            <person name="Lu M.-Y.J."/>
            <person name="Lee M.-H."/>
            <person name="Shih M.-C."/>
        </authorList>
    </citation>
    <scope>NUCLEOTIDE SEQUENCE</scope>
    <source>
        <strain evidence="4">Coll-153</strain>
    </source>
</reference>
<dbReference type="GO" id="GO:0008168">
    <property type="term" value="F:methyltransferase activity"/>
    <property type="evidence" value="ECO:0007669"/>
    <property type="project" value="UniProtKB-KW"/>
</dbReference>
<name>A0A9P7RJL7_9PEZI</name>
<gene>
    <name evidence="4" type="ORF">JMJ77_006668</name>
</gene>